<gene>
    <name evidence="6" type="ORF">EUB48_21090</name>
</gene>
<proteinExistence type="inferred from homology"/>
<dbReference type="RefSeq" id="WP_142821427.1">
    <property type="nucleotide sequence ID" value="NZ_CP035503.1"/>
</dbReference>
<sequence>MFKNVIVYRIGPGWSAQVAQMEAALEPARFVACGASQEQSAGWVEPRGEAHGPLVEAVGGQLLLKFMTEAKVLPGSVVNRKAQEQVAHIEAITGRKPGKKETREIKEDVRQALLPMAFTKQARINVWIDPVASLLLVDAASQGKADEVVTALVKSLEGLSLTLLNTKTSPTAAMSEWLTSQEPPAGFSVDRECELKAADESKSVVRYAHHALDIDEVRQHIEAGKLPTKLALTWEGRVSLLLTESLQIKKIAFLEGVFDGTSQEKEDGFDADAAIATGELRKLMPDLLLALGGEVVPG</sequence>
<name>A0A515DHL4_9BURK</name>
<keyword evidence="7" id="KW-1185">Reference proteome</keyword>
<comment type="subcellular location">
    <subcellularLocation>
        <location evidence="1">Cytoplasm</location>
        <location evidence="1">Nucleoid</location>
    </subcellularLocation>
</comment>
<dbReference type="OrthoDB" id="5290530at2"/>
<dbReference type="InterPro" id="IPR007476">
    <property type="entry name" value="RdgC"/>
</dbReference>
<dbReference type="Proteomes" id="UP000316798">
    <property type="component" value="Chromosome"/>
</dbReference>
<evidence type="ECO:0000256" key="4">
    <source>
        <dbReference type="ARBA" id="ARBA00022490"/>
    </source>
</evidence>
<dbReference type="NCBIfam" id="NF001464">
    <property type="entry name" value="PRK00321.1-5"/>
    <property type="match status" value="1"/>
</dbReference>
<evidence type="ECO:0000313" key="6">
    <source>
        <dbReference type="EMBL" id="QDL39905.1"/>
    </source>
</evidence>
<evidence type="ECO:0000256" key="1">
    <source>
        <dbReference type="ARBA" id="ARBA00004453"/>
    </source>
</evidence>
<comment type="similarity">
    <text evidence="2">Belongs to the RdgC family.</text>
</comment>
<reference evidence="6 7" key="1">
    <citation type="submission" date="2019-01" db="EMBL/GenBank/DDBJ databases">
        <title>Genomic insights into a novel species Rhodoferax sp.</title>
        <authorList>
            <person name="Jin L."/>
        </authorList>
    </citation>
    <scope>NUCLEOTIDE SEQUENCE [LARGE SCALE GENOMIC DNA]</scope>
    <source>
        <strain evidence="6 7">CHu59-6-5</strain>
    </source>
</reference>
<dbReference type="KEGG" id="rhf:EUB48_21090"/>
<dbReference type="GO" id="GO:0003690">
    <property type="term" value="F:double-stranded DNA binding"/>
    <property type="evidence" value="ECO:0007669"/>
    <property type="project" value="TreeGrafter"/>
</dbReference>
<dbReference type="Pfam" id="PF04381">
    <property type="entry name" value="RdgC"/>
    <property type="match status" value="1"/>
</dbReference>
<evidence type="ECO:0000313" key="7">
    <source>
        <dbReference type="Proteomes" id="UP000316798"/>
    </source>
</evidence>
<dbReference type="NCBIfam" id="NF001463">
    <property type="entry name" value="PRK00321.1-4"/>
    <property type="match status" value="1"/>
</dbReference>
<evidence type="ECO:0000256" key="5">
    <source>
        <dbReference type="ARBA" id="ARBA00023172"/>
    </source>
</evidence>
<dbReference type="PANTHER" id="PTHR38103">
    <property type="entry name" value="RECOMBINATION-ASSOCIATED PROTEIN RDGC"/>
    <property type="match status" value="1"/>
</dbReference>
<dbReference type="EMBL" id="CP035503">
    <property type="protein sequence ID" value="QDL39905.1"/>
    <property type="molecule type" value="Genomic_DNA"/>
</dbReference>
<dbReference type="PANTHER" id="PTHR38103:SF1">
    <property type="entry name" value="RECOMBINATION-ASSOCIATED PROTEIN RDGC"/>
    <property type="match status" value="1"/>
</dbReference>
<evidence type="ECO:0000256" key="3">
    <source>
        <dbReference type="ARBA" id="ARBA00022296"/>
    </source>
</evidence>
<dbReference type="GO" id="GO:0000018">
    <property type="term" value="P:regulation of DNA recombination"/>
    <property type="evidence" value="ECO:0007669"/>
    <property type="project" value="TreeGrafter"/>
</dbReference>
<keyword evidence="4" id="KW-0963">Cytoplasm</keyword>
<dbReference type="GO" id="GO:0043590">
    <property type="term" value="C:bacterial nucleoid"/>
    <property type="evidence" value="ECO:0007669"/>
    <property type="project" value="TreeGrafter"/>
</dbReference>
<evidence type="ECO:0000256" key="2">
    <source>
        <dbReference type="ARBA" id="ARBA00008657"/>
    </source>
</evidence>
<dbReference type="GO" id="GO:0006310">
    <property type="term" value="P:DNA recombination"/>
    <property type="evidence" value="ECO:0007669"/>
    <property type="project" value="UniProtKB-KW"/>
</dbReference>
<dbReference type="AlphaFoldDB" id="A0A515DHL4"/>
<organism evidence="6 7">
    <name type="scientific">Rhodoferax sediminis</name>
    <dbReference type="NCBI Taxonomy" id="2509614"/>
    <lineage>
        <taxon>Bacteria</taxon>
        <taxon>Pseudomonadati</taxon>
        <taxon>Pseudomonadota</taxon>
        <taxon>Betaproteobacteria</taxon>
        <taxon>Burkholderiales</taxon>
        <taxon>Comamonadaceae</taxon>
        <taxon>Rhodoferax</taxon>
    </lineage>
</organism>
<protein>
    <recommendedName>
        <fullName evidence="3">Recombination-associated protein RdgC</fullName>
    </recommendedName>
</protein>
<keyword evidence="5" id="KW-0233">DNA recombination</keyword>
<accession>A0A515DHL4</accession>